<feature type="region of interest" description="Disordered" evidence="1">
    <location>
        <begin position="20"/>
        <end position="65"/>
    </location>
</feature>
<feature type="compositionally biased region" description="Polar residues" evidence="1">
    <location>
        <begin position="39"/>
        <end position="60"/>
    </location>
</feature>
<feature type="compositionally biased region" description="Basic residues" evidence="1">
    <location>
        <begin position="1279"/>
        <end position="1288"/>
    </location>
</feature>
<name>A0AAD9SUG2_9HELO</name>
<sequence>MKKAASNFKLLAKEAGLRANGPLPLASKKNKSLAVRTVDPTQASADYPKSQESGTPSICTGSREGTKGQKKAIVTKLQHEGVHVDRKATESCCDIAVKLHPHDAYLLGLVVAKSNNPTECDAKVKINPVKYIRVLSHLPALDAEKCEEHLSLLAKKHEPILLHMKRPPSVFERGHQTWSVYFALNSPLLKSIRTELKDVLAGSPPQIIISLKEQKPSNWSPMFPLADSLSSDEAKALSAAGKFEWKTRSRGVSLRATALCLRIRSASAESWKDVIDGSEWKEWPLVGNAEERRVRLQRDIEEVYQKHKKACQDSSCSKPVEEPTNLDITAAEDESRKILVNPSKGVMESDGPGVDNTTDEMPRRTPVMVPASSLYDDAPVLPPMRYKTAPHGARAKESTQRKAQLRAARKSADGNPSALGNQPSQYGTGWVQPRPLEREARNSHRPMKRDLRKAPTVLEKLSFPEASGWVRPLPSRSIMLERPVPDFEPSQQNEKLPRATVLDSPGAKVRSENIYSQQQQERTRPTSEQQERPHVLPQRIVLGSSLLGGQSADRQPEQVASRTEHENVIPGQVSPPPGVLESLKVGSQIQDKSLRSAQGYDASSSNASSMGVLRQSPGLGQGKSKSKQPHLSPISPRPSISELARVSATRVAGQLEDKPLLTSPKDHATEASTQSKHMSSHPAEGNPAHTRNLSAGRAHQRSEPPNQTQVHGPQLSLPGIATVESEPVDKRTEKDQLRENQAAKAARAMSEAMKIIQPYVTQQASIEKSTSGSSEKVAANSQLGWSSENKFLVNNPAYKNVPGEAISAESIRSMLDPPKPAPSPRKSIPLMEWDAVRKKAVFVRPNLEGLSVEAIAEYKLAQKAMKAEIAKETNPAPQKTSEFYGNILYKMVGRRQPMLLYHARRIYKVVPENAEPGRHYCPQPISRAISSEPQHHDQEKKIVPYPTNDHQQIQVTSRLKKEKKKENSPEEAGVRYHWARGSDPEREVVPRFCYTGESPLLETQSEMRGVPQHQDPEIELVPELQPREEALLSKLDEEGCDTKARIHTVQSEADPTYPEKKDRSKGWRPREQAARQVSEQEILQKAKAKLLESTPPAPQGELKQTDSLEAKTKQIQSPNDSLTFKIIGDKGSSGPESQAKPKPRQWKGETKPAQCPNQQWPSAFIYKHAGGWERKRLREGQPPAKRDSRTTKPVRDLPISNPTLGKDENDKGIGGARAKKERGGEKMGAREEEDVEFMNAVQEWATKQERNSEPRGPPYRRDDTRKKEARPRGGGERKTRARKERRRK</sequence>
<keyword evidence="3" id="KW-1185">Reference proteome</keyword>
<gene>
    <name evidence="2" type="ORF">QTJ16_006569</name>
</gene>
<accession>A0AAD9SUG2</accession>
<feature type="compositionally biased region" description="Basic and acidic residues" evidence="1">
    <location>
        <begin position="727"/>
        <end position="736"/>
    </location>
</feature>
<evidence type="ECO:0000256" key="1">
    <source>
        <dbReference type="SAM" id="MobiDB-lite"/>
    </source>
</evidence>
<comment type="caution">
    <text evidence="2">The sequence shown here is derived from an EMBL/GenBank/DDBJ whole genome shotgun (WGS) entry which is preliminary data.</text>
</comment>
<feature type="compositionally biased region" description="Polar residues" evidence="1">
    <location>
        <begin position="1113"/>
        <end position="1122"/>
    </location>
</feature>
<proteinExistence type="predicted"/>
<organism evidence="2 3">
    <name type="scientific">Diplocarpon rosae</name>
    <dbReference type="NCBI Taxonomy" id="946125"/>
    <lineage>
        <taxon>Eukaryota</taxon>
        <taxon>Fungi</taxon>
        <taxon>Dikarya</taxon>
        <taxon>Ascomycota</taxon>
        <taxon>Pezizomycotina</taxon>
        <taxon>Leotiomycetes</taxon>
        <taxon>Helotiales</taxon>
        <taxon>Drepanopezizaceae</taxon>
        <taxon>Diplocarpon</taxon>
    </lineage>
</organism>
<feature type="compositionally biased region" description="Basic and acidic residues" evidence="1">
    <location>
        <begin position="655"/>
        <end position="669"/>
    </location>
</feature>
<feature type="region of interest" description="Disordered" evidence="1">
    <location>
        <begin position="594"/>
        <end position="736"/>
    </location>
</feature>
<feature type="compositionally biased region" description="Basic and acidic residues" evidence="1">
    <location>
        <begin position="1103"/>
        <end position="1112"/>
    </location>
</feature>
<evidence type="ECO:0000313" key="2">
    <source>
        <dbReference type="EMBL" id="KAK2623935.1"/>
    </source>
</evidence>
<dbReference type="Proteomes" id="UP001285354">
    <property type="component" value="Unassembled WGS sequence"/>
</dbReference>
<feature type="compositionally biased region" description="Basic and acidic residues" evidence="1">
    <location>
        <begin position="435"/>
        <end position="453"/>
    </location>
</feature>
<feature type="region of interest" description="Disordered" evidence="1">
    <location>
        <begin position="340"/>
        <end position="453"/>
    </location>
</feature>
<feature type="compositionally biased region" description="Basic and acidic residues" evidence="1">
    <location>
        <begin position="521"/>
        <end position="534"/>
    </location>
</feature>
<feature type="compositionally biased region" description="Basic and acidic residues" evidence="1">
    <location>
        <begin position="1221"/>
        <end position="1230"/>
    </location>
</feature>
<feature type="compositionally biased region" description="Basic and acidic residues" evidence="1">
    <location>
        <begin position="1057"/>
        <end position="1073"/>
    </location>
</feature>
<reference evidence="2" key="1">
    <citation type="submission" date="2023-06" db="EMBL/GenBank/DDBJ databases">
        <title>Draft genome of Marssonina rosae.</title>
        <authorList>
            <person name="Cheng Q."/>
        </authorList>
    </citation>
    <scope>NUCLEOTIDE SEQUENCE</scope>
    <source>
        <strain evidence="2">R4</strain>
    </source>
</reference>
<feature type="compositionally biased region" description="Polar residues" evidence="1">
    <location>
        <begin position="418"/>
        <end position="427"/>
    </location>
</feature>
<protein>
    <submittedName>
        <fullName evidence="2">Uncharacterized protein</fullName>
    </submittedName>
</protein>
<feature type="region of interest" description="Disordered" evidence="1">
    <location>
        <begin position="1046"/>
        <end position="1288"/>
    </location>
</feature>
<dbReference type="EMBL" id="JAUBYV010000011">
    <property type="protein sequence ID" value="KAK2623935.1"/>
    <property type="molecule type" value="Genomic_DNA"/>
</dbReference>
<evidence type="ECO:0000313" key="3">
    <source>
        <dbReference type="Proteomes" id="UP001285354"/>
    </source>
</evidence>
<feature type="compositionally biased region" description="Basic and acidic residues" evidence="1">
    <location>
        <begin position="1246"/>
        <end position="1278"/>
    </location>
</feature>
<feature type="compositionally biased region" description="Basic and acidic residues" evidence="1">
    <location>
        <begin position="1170"/>
        <end position="1195"/>
    </location>
</feature>
<feature type="region of interest" description="Disordered" evidence="1">
    <location>
        <begin position="486"/>
        <end position="580"/>
    </location>
</feature>